<accession>A0ABT2JGK9</accession>
<dbReference type="EMBL" id="JAFFZE010000022">
    <property type="protein sequence ID" value="MCT2586878.1"/>
    <property type="molecule type" value="Genomic_DNA"/>
</dbReference>
<evidence type="ECO:0000313" key="5">
    <source>
        <dbReference type="EMBL" id="MCT2586878.1"/>
    </source>
</evidence>
<dbReference type="InterPro" id="IPR001647">
    <property type="entry name" value="HTH_TetR"/>
</dbReference>
<feature type="domain" description="HTH tetR-type" evidence="4">
    <location>
        <begin position="16"/>
        <end position="75"/>
    </location>
</feature>
<dbReference type="RefSeq" id="WP_260194743.1">
    <property type="nucleotide sequence ID" value="NZ_JAFFZE010000022.1"/>
</dbReference>
<dbReference type="PROSITE" id="PS50977">
    <property type="entry name" value="HTH_TETR_2"/>
    <property type="match status" value="1"/>
</dbReference>
<sequence>MVEDEKKRRAPAMTLEERRAAIVASTLPLLVEHGGAVSTSQIAAAAGIAEGTVFRAFKDKRELLVECMFAGLDATDEVGRIERIDPTLPMSDRLTEGVRTLVDYLGRIVQLGQAMQAAGIDRDAVHQRVHGRAGSEESDDKNPGPPREMVRVSRAVAALFDPDQLRLDQEHAARLLLGLVLTNRRMETGFGSQVIEPTELVDLFLHGVIRTNEGNHA</sequence>
<dbReference type="PRINTS" id="PR00455">
    <property type="entry name" value="HTHTETR"/>
</dbReference>
<feature type="DNA-binding region" description="H-T-H motif" evidence="2">
    <location>
        <begin position="38"/>
        <end position="57"/>
    </location>
</feature>
<organism evidence="5 6">
    <name type="scientific">Actinophytocola gossypii</name>
    <dbReference type="NCBI Taxonomy" id="2812003"/>
    <lineage>
        <taxon>Bacteria</taxon>
        <taxon>Bacillati</taxon>
        <taxon>Actinomycetota</taxon>
        <taxon>Actinomycetes</taxon>
        <taxon>Pseudonocardiales</taxon>
        <taxon>Pseudonocardiaceae</taxon>
    </lineage>
</organism>
<dbReference type="Proteomes" id="UP001156441">
    <property type="component" value="Unassembled WGS sequence"/>
</dbReference>
<dbReference type="InterPro" id="IPR009057">
    <property type="entry name" value="Homeodomain-like_sf"/>
</dbReference>
<dbReference type="Pfam" id="PF00440">
    <property type="entry name" value="TetR_N"/>
    <property type="match status" value="1"/>
</dbReference>
<evidence type="ECO:0000259" key="4">
    <source>
        <dbReference type="PROSITE" id="PS50977"/>
    </source>
</evidence>
<keyword evidence="6" id="KW-1185">Reference proteome</keyword>
<evidence type="ECO:0000256" key="2">
    <source>
        <dbReference type="PROSITE-ProRule" id="PRU00335"/>
    </source>
</evidence>
<dbReference type="Gene3D" id="1.10.357.10">
    <property type="entry name" value="Tetracycline Repressor, domain 2"/>
    <property type="match status" value="1"/>
</dbReference>
<reference evidence="5 6" key="1">
    <citation type="submission" date="2021-02" db="EMBL/GenBank/DDBJ databases">
        <title>Actinophytocola xerophila sp. nov., isolated from soil of cotton cropping field.</title>
        <authorList>
            <person name="Huang R."/>
            <person name="Chen X."/>
            <person name="Ge X."/>
            <person name="Liu W."/>
        </authorList>
    </citation>
    <scope>NUCLEOTIDE SEQUENCE [LARGE SCALE GENOMIC DNA]</scope>
    <source>
        <strain evidence="5 6">S1-96</strain>
    </source>
</reference>
<comment type="caution">
    <text evidence="5">The sequence shown here is derived from an EMBL/GenBank/DDBJ whole genome shotgun (WGS) entry which is preliminary data.</text>
</comment>
<feature type="region of interest" description="Disordered" evidence="3">
    <location>
        <begin position="125"/>
        <end position="147"/>
    </location>
</feature>
<keyword evidence="1 2" id="KW-0238">DNA-binding</keyword>
<protein>
    <submittedName>
        <fullName evidence="5">TetR family transcriptional regulator</fullName>
    </submittedName>
</protein>
<proteinExistence type="predicted"/>
<evidence type="ECO:0000256" key="1">
    <source>
        <dbReference type="ARBA" id="ARBA00023125"/>
    </source>
</evidence>
<dbReference type="SUPFAM" id="SSF46689">
    <property type="entry name" value="Homeodomain-like"/>
    <property type="match status" value="1"/>
</dbReference>
<name>A0ABT2JGK9_9PSEU</name>
<evidence type="ECO:0000256" key="3">
    <source>
        <dbReference type="SAM" id="MobiDB-lite"/>
    </source>
</evidence>
<gene>
    <name evidence="5" type="ORF">JT362_27525</name>
</gene>
<evidence type="ECO:0000313" key="6">
    <source>
        <dbReference type="Proteomes" id="UP001156441"/>
    </source>
</evidence>
<dbReference type="InterPro" id="IPR050109">
    <property type="entry name" value="HTH-type_TetR-like_transc_reg"/>
</dbReference>
<dbReference type="PANTHER" id="PTHR30055">
    <property type="entry name" value="HTH-TYPE TRANSCRIPTIONAL REGULATOR RUTR"/>
    <property type="match status" value="1"/>
</dbReference>
<dbReference type="PANTHER" id="PTHR30055:SF226">
    <property type="entry name" value="HTH-TYPE TRANSCRIPTIONAL REGULATOR PKSA"/>
    <property type="match status" value="1"/>
</dbReference>